<evidence type="ECO:0000313" key="3">
    <source>
        <dbReference type="EMBL" id="KAF2861668.1"/>
    </source>
</evidence>
<dbReference type="Proteomes" id="UP000799421">
    <property type="component" value="Unassembled WGS sequence"/>
</dbReference>
<dbReference type="InterPro" id="IPR036873">
    <property type="entry name" value="Rhodanese-like_dom_sf"/>
</dbReference>
<dbReference type="CDD" id="cd01519">
    <property type="entry name" value="RHOD_HSP67B2"/>
    <property type="match status" value="1"/>
</dbReference>
<protein>
    <submittedName>
        <fullName evidence="3">Rhodanese-like protein</fullName>
    </submittedName>
</protein>
<name>A0A6A7C4M9_9PEZI</name>
<dbReference type="GO" id="GO:0004792">
    <property type="term" value="F:thiosulfate-cyanide sulfurtransferase activity"/>
    <property type="evidence" value="ECO:0007669"/>
    <property type="project" value="TreeGrafter"/>
</dbReference>
<gene>
    <name evidence="3" type="ORF">K470DRAFT_256796</name>
</gene>
<feature type="region of interest" description="Disordered" evidence="1">
    <location>
        <begin position="153"/>
        <end position="172"/>
    </location>
</feature>
<dbReference type="Pfam" id="PF00581">
    <property type="entry name" value="Rhodanese"/>
    <property type="match status" value="1"/>
</dbReference>
<dbReference type="OrthoDB" id="566238at2759"/>
<feature type="domain" description="Rhodanese" evidence="2">
    <location>
        <begin position="58"/>
        <end position="159"/>
    </location>
</feature>
<accession>A0A6A7C4M9</accession>
<evidence type="ECO:0000259" key="2">
    <source>
        <dbReference type="PROSITE" id="PS50206"/>
    </source>
</evidence>
<proteinExistence type="predicted"/>
<dbReference type="PANTHER" id="PTHR44086">
    <property type="entry name" value="THIOSULFATE SULFURTRANSFERASE RDL2, MITOCHONDRIAL-RELATED"/>
    <property type="match status" value="1"/>
</dbReference>
<reference evidence="3" key="1">
    <citation type="journal article" date="2020" name="Stud. Mycol.">
        <title>101 Dothideomycetes genomes: a test case for predicting lifestyles and emergence of pathogens.</title>
        <authorList>
            <person name="Haridas S."/>
            <person name="Albert R."/>
            <person name="Binder M."/>
            <person name="Bloem J."/>
            <person name="Labutti K."/>
            <person name="Salamov A."/>
            <person name="Andreopoulos B."/>
            <person name="Baker S."/>
            <person name="Barry K."/>
            <person name="Bills G."/>
            <person name="Bluhm B."/>
            <person name="Cannon C."/>
            <person name="Castanera R."/>
            <person name="Culley D."/>
            <person name="Daum C."/>
            <person name="Ezra D."/>
            <person name="Gonzalez J."/>
            <person name="Henrissat B."/>
            <person name="Kuo A."/>
            <person name="Liang C."/>
            <person name="Lipzen A."/>
            <person name="Lutzoni F."/>
            <person name="Magnuson J."/>
            <person name="Mondo S."/>
            <person name="Nolan M."/>
            <person name="Ohm R."/>
            <person name="Pangilinan J."/>
            <person name="Park H.-J."/>
            <person name="Ramirez L."/>
            <person name="Alfaro M."/>
            <person name="Sun H."/>
            <person name="Tritt A."/>
            <person name="Yoshinaga Y."/>
            <person name="Zwiers L.-H."/>
            <person name="Turgeon B."/>
            <person name="Goodwin S."/>
            <person name="Spatafora J."/>
            <person name="Crous P."/>
            <person name="Grigoriev I."/>
        </authorList>
    </citation>
    <scope>NUCLEOTIDE SEQUENCE</scope>
    <source>
        <strain evidence="3">CBS 480.64</strain>
    </source>
</reference>
<dbReference type="Gene3D" id="3.40.250.10">
    <property type="entry name" value="Rhodanese-like domain"/>
    <property type="match status" value="1"/>
</dbReference>
<dbReference type="InterPro" id="IPR001763">
    <property type="entry name" value="Rhodanese-like_dom"/>
</dbReference>
<dbReference type="SUPFAM" id="SSF52821">
    <property type="entry name" value="Rhodanese/Cell cycle control phosphatase"/>
    <property type="match status" value="1"/>
</dbReference>
<evidence type="ECO:0000256" key="1">
    <source>
        <dbReference type="SAM" id="MobiDB-lite"/>
    </source>
</evidence>
<evidence type="ECO:0000313" key="4">
    <source>
        <dbReference type="Proteomes" id="UP000799421"/>
    </source>
</evidence>
<keyword evidence="4" id="KW-1185">Reference proteome</keyword>
<organism evidence="3 4">
    <name type="scientific">Piedraia hortae CBS 480.64</name>
    <dbReference type="NCBI Taxonomy" id="1314780"/>
    <lineage>
        <taxon>Eukaryota</taxon>
        <taxon>Fungi</taxon>
        <taxon>Dikarya</taxon>
        <taxon>Ascomycota</taxon>
        <taxon>Pezizomycotina</taxon>
        <taxon>Dothideomycetes</taxon>
        <taxon>Dothideomycetidae</taxon>
        <taxon>Capnodiales</taxon>
        <taxon>Piedraiaceae</taxon>
        <taxon>Piedraia</taxon>
    </lineage>
</organism>
<dbReference type="SMART" id="SM00450">
    <property type="entry name" value="RHOD"/>
    <property type="match status" value="1"/>
</dbReference>
<dbReference type="GO" id="GO:0005739">
    <property type="term" value="C:mitochondrion"/>
    <property type="evidence" value="ECO:0007669"/>
    <property type="project" value="TreeGrafter"/>
</dbReference>
<dbReference type="PROSITE" id="PS50206">
    <property type="entry name" value="RHODANESE_3"/>
    <property type="match status" value="1"/>
</dbReference>
<sequence>MAVRRVMFLPIRTRPCFRASTVACRPIARPVITQRWHSTPPQNNIYDFDQIKGFTESPSTETIIIDVREPAEFEEGYIPGAVNIPIKSQPDAILLSAEDFEDRFGFPKPEANKEVVFYCRSGVRSNAAAMLAQQAGYQNIKEYRGSWNDWRAKGGKEVRPGMSTGEESGSER</sequence>
<dbReference type="EMBL" id="MU005971">
    <property type="protein sequence ID" value="KAF2861668.1"/>
    <property type="molecule type" value="Genomic_DNA"/>
</dbReference>
<dbReference type="PANTHER" id="PTHR44086:SF10">
    <property type="entry name" value="THIOSULFATE SULFURTRANSFERASE_RHODANESE-LIKE DOMAIN-CONTAINING PROTEIN 3"/>
    <property type="match status" value="1"/>
</dbReference>
<dbReference type="AlphaFoldDB" id="A0A6A7C4M9"/>